<proteinExistence type="predicted"/>
<evidence type="ECO:0000313" key="4">
    <source>
        <dbReference type="EMBL" id="CAE8710038.1"/>
    </source>
</evidence>
<dbReference type="Pfam" id="PF11707">
    <property type="entry name" value="Npa1"/>
    <property type="match status" value="1"/>
</dbReference>
<feature type="region of interest" description="Disordered" evidence="1">
    <location>
        <begin position="1713"/>
        <end position="1743"/>
    </location>
</feature>
<evidence type="ECO:0000256" key="1">
    <source>
        <dbReference type="SAM" id="MobiDB-lite"/>
    </source>
</evidence>
<dbReference type="InterPro" id="IPR039844">
    <property type="entry name" value="URB1"/>
</dbReference>
<name>A0A813KQE4_POLGL</name>
<dbReference type="EMBL" id="CAJNNW010031935">
    <property type="protein sequence ID" value="CAE8710038.1"/>
    <property type="molecule type" value="Genomic_DNA"/>
</dbReference>
<dbReference type="InterPro" id="IPR032436">
    <property type="entry name" value="URB1_C"/>
</dbReference>
<feature type="region of interest" description="Disordered" evidence="1">
    <location>
        <begin position="472"/>
        <end position="521"/>
    </location>
</feature>
<dbReference type="Pfam" id="PF16201">
    <property type="entry name" value="NopRA1"/>
    <property type="match status" value="1"/>
</dbReference>
<dbReference type="GO" id="GO:0000466">
    <property type="term" value="P:maturation of 5.8S rRNA from tricistronic rRNA transcript (SSU-rRNA, 5.8S rRNA, LSU-rRNA)"/>
    <property type="evidence" value="ECO:0007669"/>
    <property type="project" value="TreeGrafter"/>
</dbReference>
<sequence>MSLETGERARALARDLQSGDKQRAEAALGGLCAELRSGEVHLLNEYVSLSPLCAELFSLWEAQDSASEGGRIVALVIETLASVLEGKFEQGARTAKTKQGVAGRVLSERLQYLYRYFSTEKDQLLRACLRLLTGISSQSQALASQLLRTFNFTHEGFGRLVSRRSWAPKKGSDDVASSRVDVRTYCARFALSFLRWRDPALTASALSVKGLIGGVLRGIQDDPPQDTLVFLRDVLELVVRQRQLPRQVKVFFFNAFALRNLCGLLASDDLEVLTTAGELLSEVCCSPYIFRPHQRQLLLDMSLDLRPLHGPQQELVAAVLRSHPALQLQFCARLSLPLQPRLSRPWLLNVRFLSTLLAMDVSSLHSEAASHAGEGSSDQMAELRMTWLLGALVPKALQKTLISQALLHKNDFVLLAALQLLTAALDRVQRCVSRGHWEEAEREELLLRVQQNLPELNTLLLLWQRLSKESSPSALPSQEAAKRRRGAKRGGKEEGEGDGKAEGDGEEVSKEEDGNANAAEEVDEAEVMQLLELPPGGLESHVIFTAWCGAAQRYLEVLPRSALDVKFDWSKLLAAVAAPLLAATGHASSSGKKKRTLDTATGAAAFTKLLACSRCVGAAMRCGGRMEGMQLSKSQLSWAETLLRLRAAASSSQEPAAAELLSECGTSLQSCLRGLAVLGSEEDVELAAWLSQLCRQPGCAPFFCQALQAVASKPGSFVSLTTGFETARAEEHGGSALHKPSGMPSASLLLSAALRQLTRRDPQAIALQGDSKPEERQKQALLCAEFIGALVKQLATLLPQAAPEFASLVESIGSWTAGSAALQTPGPEEGQQKRPELSALSAEGNSGAEAVRQTLLIQLRGLCEMWKCQGDASKKPKKARDSSTEFAQVVQDAVQSLGLDEGKQDDEGVALAETSLAARTFQTVLTIQQSSPHGHCSMYVLLEGARASSRRQDFLATSWYLLSLASLAAALAPNQSKKGRASSDGSGCLPPLRYALAHPVWSDLVSSTSTSESEHSLCLALAFGALWRLLQASAELGLRGDKEASGCHDTLLLKLWRRAAEASSPATLQKSFGELLETSIAESFGDPVACWAANPTVALLANGVVSASRNASDLLERLGQELQELGTPIKLAVVEALLLDAEKGPAFLNLGVERRASLMRLLADTTLTGNKKAKQRAGQSLQKALALDRGGLLRMSLTSTGELPWPGSSEQGLSLGLVPLLEQACWVNPSLRREVVRQLEWGTSDPSAVLHMAAALAPFETTMPFLQDAAVKSIEPLALRPLPSDQRLCRLFELHPAPALEKLVRSAMGDTADEQGSKSKTISRLCFSLRLEQRRCRSGGSGRQPQLEQAILRYLDADHASDAVMASQSAMSVARALQDLGQVPSSALQQRLQSQIEALLAATETHEAAAILLWGLLPQRPAEAPARVPRPAAWQVSCAQKLLEEGDVSGPSGQPEWLLAHATRWWPHLLQGKRGVAQAAWQKKFVAQVRKAYKASLSMADRLRRQILIGYAAGDASIASADSTSSRSPVGADADSWSFRSWCELLLPWDGQPAPYEWDLDQQRLRATTDTFFFDRSMADPVPRVSQGRCVANEPKEQAVPDSGGKDEIDGEVATVTAAAGTEPRAYDIGYLVPFFAGQLRILGAEYSKGNENARRIVGPTVSALASGGGLELLLLACACSDETLRACAFEALSVVMLLVSYWNVDLLEEDTDEEDAEEAGVDDSKGGGKGKAGRGRGGRVLRRTQAPATGRLPFRELPELVRLLRYVRDAIRPPAEEGGLPAALPRLTVSFVSACVPVLLQPHHFLYMRLSKFMFGRPAADLEDTPLFYKLMLAGEPDSSQDARLWLIRVIRRALVLRGPTHKPGADKAAGGDKLTRLALARRYVVPWLLSFAGSRELGSFPVWTEAITCLVAALSAPGPAAVGSALSLSVAEWAAGQAERTWPGRQSQRLQALRALGRLVSILLRLPSRSEGRKRPANSGPGANGGPELLALGSAVEALVTAWASASEADAGGASSAAPTNGSVPLVLLWGMASRFAALVRELTSPSTSDDVQGSKAKKMKTEPDKDDDEDEESAKELEEEVESAPTGSGHHGCSGAELATLSAQLGTILQLLGKLCQRPGGDCSSRSDTVSGQVGAGGDMSGLATVIAKHPGRHSMLVEILGMLEACPFSAVLHELAVHFAQKLIAGEDADVDLRGDLSDDELMDEEELEMDSGDTLEKESLGRRRLRITLRTEELGAAGEEAAVRCLGRLVAVLTSGDGTDGAQELSALMQASLLRVVHVLAALPYRPSMVWRAQLLACAALLALRPEAASTVARAPEAQRLLARLPAPSAALDLGSRGAGAAGPGSGAPEKAPEEGASMEGSKLQKRWSAAAAELLGQLVLACDMAPEADAMHTQPTKKRAKR</sequence>
<evidence type="ECO:0000313" key="5">
    <source>
        <dbReference type="Proteomes" id="UP000626109"/>
    </source>
</evidence>
<evidence type="ECO:0000259" key="3">
    <source>
        <dbReference type="Pfam" id="PF16201"/>
    </source>
</evidence>
<feature type="compositionally biased region" description="Acidic residues" evidence="1">
    <location>
        <begin position="2067"/>
        <end position="2085"/>
    </location>
</feature>
<feature type="compositionally biased region" description="Acidic residues" evidence="1">
    <location>
        <begin position="1713"/>
        <end position="1722"/>
    </location>
</feature>
<dbReference type="Proteomes" id="UP000626109">
    <property type="component" value="Unassembled WGS sequence"/>
</dbReference>
<dbReference type="GO" id="GO:0005730">
    <property type="term" value="C:nucleolus"/>
    <property type="evidence" value="ECO:0007669"/>
    <property type="project" value="TreeGrafter"/>
</dbReference>
<feature type="region of interest" description="Disordered" evidence="1">
    <location>
        <begin position="2046"/>
        <end position="2096"/>
    </location>
</feature>
<feature type="compositionally biased region" description="Basic and acidic residues" evidence="1">
    <location>
        <begin position="490"/>
        <end position="513"/>
    </location>
</feature>
<feature type="region of interest" description="Disordered" evidence="1">
    <location>
        <begin position="2339"/>
        <end position="2370"/>
    </location>
</feature>
<dbReference type="PANTHER" id="PTHR13500">
    <property type="entry name" value="NUCLEOLAR PRERIBOSOMAL-ASSOCIATED PROTEIN 1"/>
    <property type="match status" value="1"/>
</dbReference>
<feature type="compositionally biased region" description="Gly residues" evidence="1">
    <location>
        <begin position="2342"/>
        <end position="2351"/>
    </location>
</feature>
<gene>
    <name evidence="4" type="ORF">PGLA2088_LOCUS35751</name>
</gene>
<comment type="caution">
    <text evidence="4">The sequence shown here is derived from an EMBL/GenBank/DDBJ whole genome shotgun (WGS) entry which is preliminary data.</text>
</comment>
<dbReference type="GO" id="GO:0000463">
    <property type="term" value="P:maturation of LSU-rRNA from tricistronic rRNA transcript (SSU-rRNA, 5.8S rRNA, LSU-rRNA)"/>
    <property type="evidence" value="ECO:0007669"/>
    <property type="project" value="TreeGrafter"/>
</dbReference>
<feature type="compositionally biased region" description="Low complexity" evidence="1">
    <location>
        <begin position="2352"/>
        <end position="2363"/>
    </location>
</feature>
<evidence type="ECO:0000259" key="2">
    <source>
        <dbReference type="Pfam" id="PF11707"/>
    </source>
</evidence>
<dbReference type="InterPro" id="IPR021714">
    <property type="entry name" value="URB1_N"/>
</dbReference>
<feature type="region of interest" description="Disordered" evidence="1">
    <location>
        <begin position="819"/>
        <end position="845"/>
    </location>
</feature>
<reference evidence="4" key="1">
    <citation type="submission" date="2021-02" db="EMBL/GenBank/DDBJ databases">
        <authorList>
            <person name="Dougan E. K."/>
            <person name="Rhodes N."/>
            <person name="Thang M."/>
            <person name="Chan C."/>
        </authorList>
    </citation>
    <scope>NUCLEOTIDE SEQUENCE</scope>
</reference>
<organism evidence="4 5">
    <name type="scientific">Polarella glacialis</name>
    <name type="common">Dinoflagellate</name>
    <dbReference type="NCBI Taxonomy" id="89957"/>
    <lineage>
        <taxon>Eukaryota</taxon>
        <taxon>Sar</taxon>
        <taxon>Alveolata</taxon>
        <taxon>Dinophyceae</taxon>
        <taxon>Suessiales</taxon>
        <taxon>Suessiaceae</taxon>
        <taxon>Polarella</taxon>
    </lineage>
</organism>
<feature type="compositionally biased region" description="Basic residues" evidence="1">
    <location>
        <begin position="1732"/>
        <end position="1743"/>
    </location>
</feature>
<dbReference type="PANTHER" id="PTHR13500:SF0">
    <property type="entry name" value="NUCLEOLAR PRE-RIBOSOMAL-ASSOCIATED PROTEIN 1"/>
    <property type="match status" value="1"/>
</dbReference>
<feature type="domain" description="URB1 N-terminal" evidence="2">
    <location>
        <begin position="53"/>
        <end position="287"/>
    </location>
</feature>
<accession>A0A813KQE4</accession>
<protein>
    <submittedName>
        <fullName evidence="4">Uncharacterized protein</fullName>
    </submittedName>
</protein>
<feature type="domain" description="URB1 C-terminal" evidence="3">
    <location>
        <begin position="1752"/>
        <end position="1857"/>
    </location>
</feature>